<dbReference type="PROSITE" id="PS51746">
    <property type="entry name" value="PPM_2"/>
    <property type="match status" value="1"/>
</dbReference>
<reference evidence="2 3" key="1">
    <citation type="submission" date="2020-08" db="EMBL/GenBank/DDBJ databases">
        <authorList>
            <person name="Liu C."/>
            <person name="Sun Q."/>
        </authorList>
    </citation>
    <scope>NUCLEOTIDE SEQUENCE [LARGE SCALE GENOMIC DNA]</scope>
    <source>
        <strain evidence="2 3">NSJ-38</strain>
    </source>
</reference>
<dbReference type="Pfam" id="PF00481">
    <property type="entry name" value="PP2C"/>
    <property type="match status" value="1"/>
</dbReference>
<dbReference type="NCBIfam" id="NF033484">
    <property type="entry name" value="Stp1_PP2C_phos"/>
    <property type="match status" value="1"/>
</dbReference>
<dbReference type="CDD" id="cd00143">
    <property type="entry name" value="PP2Cc"/>
    <property type="match status" value="1"/>
</dbReference>
<evidence type="ECO:0000259" key="1">
    <source>
        <dbReference type="PROSITE" id="PS51746"/>
    </source>
</evidence>
<accession>A0A7G9G5U1</accession>
<dbReference type="Gene3D" id="3.60.40.10">
    <property type="entry name" value="PPM-type phosphatase domain"/>
    <property type="match status" value="1"/>
</dbReference>
<gene>
    <name evidence="2" type="ORF">H9Q78_03175</name>
</gene>
<dbReference type="InterPro" id="IPR001932">
    <property type="entry name" value="PPM-type_phosphatase-like_dom"/>
</dbReference>
<dbReference type="SMART" id="SM00331">
    <property type="entry name" value="PP2C_SIG"/>
    <property type="match status" value="1"/>
</dbReference>
<keyword evidence="3" id="KW-1185">Reference proteome</keyword>
<dbReference type="InterPro" id="IPR036457">
    <property type="entry name" value="PPM-type-like_dom_sf"/>
</dbReference>
<feature type="domain" description="PPM-type phosphatase" evidence="1">
    <location>
        <begin position="2"/>
        <end position="239"/>
    </location>
</feature>
<organism evidence="2 3">
    <name type="scientific">Qiania dongpingensis</name>
    <dbReference type="NCBI Taxonomy" id="2763669"/>
    <lineage>
        <taxon>Bacteria</taxon>
        <taxon>Bacillati</taxon>
        <taxon>Bacillota</taxon>
        <taxon>Clostridia</taxon>
        <taxon>Lachnospirales</taxon>
        <taxon>Lachnospiraceae</taxon>
        <taxon>Qiania</taxon>
    </lineage>
</organism>
<dbReference type="SUPFAM" id="SSF81606">
    <property type="entry name" value="PP2C-like"/>
    <property type="match status" value="1"/>
</dbReference>
<dbReference type="PANTHER" id="PTHR47992">
    <property type="entry name" value="PROTEIN PHOSPHATASE"/>
    <property type="match status" value="1"/>
</dbReference>
<dbReference type="SMART" id="SM00332">
    <property type="entry name" value="PP2Cc"/>
    <property type="match status" value="1"/>
</dbReference>
<dbReference type="AlphaFoldDB" id="A0A7G9G5U1"/>
<evidence type="ECO:0000313" key="2">
    <source>
        <dbReference type="EMBL" id="QNM06173.1"/>
    </source>
</evidence>
<sequence>MKAYAMTDRGRKRQINQDAVYYSTFPVGNIPNLFVVADGMGGHQAGDFASKYTIDNLVRLIEAAEGNNPITILNDSIRQVNGMLLERASEDEKLAGMGTTLVAACVMGSVLCVANVGDSRLYVIQDEIRQITRDHSLVEELIQRGEMERGSEAYHEHKNIITRAIGARSGVFADFFEVTLEEGDTVLMCSDGLSNMVPDDTIREIVAGREDLKAAAEDLIEEANNNGGRDNIAVVLFRPNVDEVKEW</sequence>
<protein>
    <submittedName>
        <fullName evidence="2">Stp1/IreP family PP2C-type Ser/Thr phosphatase</fullName>
    </submittedName>
</protein>
<dbReference type="KEGG" id="qdo:H9Q78_03175"/>
<dbReference type="Proteomes" id="UP000515823">
    <property type="component" value="Chromosome"/>
</dbReference>
<proteinExistence type="predicted"/>
<evidence type="ECO:0000313" key="3">
    <source>
        <dbReference type="Proteomes" id="UP000515823"/>
    </source>
</evidence>
<dbReference type="EMBL" id="CP060634">
    <property type="protein sequence ID" value="QNM06173.1"/>
    <property type="molecule type" value="Genomic_DNA"/>
</dbReference>
<dbReference type="RefSeq" id="WP_249303560.1">
    <property type="nucleotide sequence ID" value="NZ_CP060634.1"/>
</dbReference>
<dbReference type="GO" id="GO:0004722">
    <property type="term" value="F:protein serine/threonine phosphatase activity"/>
    <property type="evidence" value="ECO:0007669"/>
    <property type="project" value="InterPro"/>
</dbReference>
<dbReference type="InterPro" id="IPR015655">
    <property type="entry name" value="PP2C"/>
</dbReference>
<name>A0A7G9G5U1_9FIRM</name>